<keyword evidence="5" id="KW-0547">Nucleotide-binding</keyword>
<dbReference type="InterPro" id="IPR003439">
    <property type="entry name" value="ABC_transporter-like_ATP-bd"/>
</dbReference>
<dbReference type="EMBL" id="BAABDE010000006">
    <property type="protein sequence ID" value="GAA3779593.1"/>
    <property type="molecule type" value="Genomic_DNA"/>
</dbReference>
<evidence type="ECO:0000256" key="2">
    <source>
        <dbReference type="ARBA" id="ARBA00005417"/>
    </source>
</evidence>
<keyword evidence="10" id="KW-1185">Reference proteome</keyword>
<dbReference type="PROSITE" id="PS50893">
    <property type="entry name" value="ABC_TRANSPORTER_2"/>
    <property type="match status" value="2"/>
</dbReference>
<dbReference type="InterPro" id="IPR027417">
    <property type="entry name" value="P-loop_NTPase"/>
</dbReference>
<dbReference type="InterPro" id="IPR013563">
    <property type="entry name" value="Oligopep_ABC_C"/>
</dbReference>
<keyword evidence="4" id="KW-1003">Cell membrane</keyword>
<dbReference type="PROSITE" id="PS00211">
    <property type="entry name" value="ABC_TRANSPORTER_1"/>
    <property type="match status" value="2"/>
</dbReference>
<gene>
    <name evidence="9" type="ORF">GCM10022403_012880</name>
</gene>
<dbReference type="InterPro" id="IPR050388">
    <property type="entry name" value="ABC_Ni/Peptide_Import"/>
</dbReference>
<dbReference type="InterPro" id="IPR017871">
    <property type="entry name" value="ABC_transporter-like_CS"/>
</dbReference>
<evidence type="ECO:0000256" key="1">
    <source>
        <dbReference type="ARBA" id="ARBA00004202"/>
    </source>
</evidence>
<comment type="similarity">
    <text evidence="2">Belongs to the ABC transporter superfamily.</text>
</comment>
<evidence type="ECO:0000256" key="7">
    <source>
        <dbReference type="ARBA" id="ARBA00023136"/>
    </source>
</evidence>
<sequence>MTGDALLDVRGLRVGVVGAGRSPGPELVRGVDLRLCRGEVLGLVGESGAGKTLTALALLGLCPPGVEVSGSVRLLGRELVGLPVRELARVRGRHIAMVFQDALTAFTPVQRVGDQIGEVLRIHQRPRPGRESALRAAIELLDTVGVPEPDRAARSYPHQLSGGMRQRAMIAMAMAGRPDVIVADEPTSALDVTVQAQVLQALATARRATGAALLLVSHDLGVVAGTADRVAVMYGGRIVESAGTDALFARPRMPYTMGLIGSVPRVDGEAPPAPVPGEPPAVGDIGPGCAFAPRCPLAEQSCRARLPELTGDGGHFVACHRADEAAMRGSVELFPPSGYRKPPEKGAEPEPVLRIAGLAKSFPAPRGFGQWSPWRGRTNTAQHVVPALESVDLEVRRGETLGLVGESGAGKSTTLLEVISLAAPRTGTIEILGQDTSSLSRDAARRLRGAVQLVPQDPMSSLDPRMPVGDIVAEPLWVQRMPADRVAARVAEVLRLVGLGPDDMSACPHRFSGGQRQRIAIARALAARPQLLLLDEPLSALDVSVGAGILDLLRRLREGPGPSCLFVSHDLAVVRHIADRVAVMHAGRVVETGEVKEVFERPAHPYTRALLDAVSVPDPALQRTRTTVVLRGDPPAAGEHMTGCRFRTRCPVFASLRREQQKRCEREIPATLKTAVGGGRSVACHFPLTHPRDGSGQDSFPVAG</sequence>
<comment type="subcellular location">
    <subcellularLocation>
        <location evidence="1">Cell membrane</location>
        <topology evidence="1">Peripheral membrane protein</topology>
    </subcellularLocation>
</comment>
<keyword evidence="3" id="KW-0813">Transport</keyword>
<evidence type="ECO:0000256" key="6">
    <source>
        <dbReference type="ARBA" id="ARBA00022840"/>
    </source>
</evidence>
<dbReference type="Pfam" id="PF00005">
    <property type="entry name" value="ABC_tran"/>
    <property type="match status" value="2"/>
</dbReference>
<organism evidence="9 10">
    <name type="scientific">Streptomyces coacervatus</name>
    <dbReference type="NCBI Taxonomy" id="647381"/>
    <lineage>
        <taxon>Bacteria</taxon>
        <taxon>Bacillati</taxon>
        <taxon>Actinomycetota</taxon>
        <taxon>Actinomycetes</taxon>
        <taxon>Kitasatosporales</taxon>
        <taxon>Streptomycetaceae</taxon>
        <taxon>Streptomyces</taxon>
    </lineage>
</organism>
<dbReference type="Gene3D" id="3.40.50.300">
    <property type="entry name" value="P-loop containing nucleotide triphosphate hydrolases"/>
    <property type="match status" value="2"/>
</dbReference>
<name>A0ABP7H2P9_9ACTN</name>
<feature type="domain" description="ABC transporter" evidence="8">
    <location>
        <begin position="9"/>
        <end position="260"/>
    </location>
</feature>
<dbReference type="InterPro" id="IPR003593">
    <property type="entry name" value="AAA+_ATPase"/>
</dbReference>
<dbReference type="Proteomes" id="UP001501009">
    <property type="component" value="Unassembled WGS sequence"/>
</dbReference>
<dbReference type="SUPFAM" id="SSF52540">
    <property type="entry name" value="P-loop containing nucleoside triphosphate hydrolases"/>
    <property type="match status" value="2"/>
</dbReference>
<dbReference type="NCBIfam" id="NF008453">
    <property type="entry name" value="PRK11308.1"/>
    <property type="match status" value="2"/>
</dbReference>
<evidence type="ECO:0000256" key="4">
    <source>
        <dbReference type="ARBA" id="ARBA00022475"/>
    </source>
</evidence>
<protein>
    <submittedName>
        <fullName evidence="9">ABC transporter ATP-binding protein</fullName>
    </submittedName>
</protein>
<evidence type="ECO:0000256" key="3">
    <source>
        <dbReference type="ARBA" id="ARBA00022448"/>
    </source>
</evidence>
<accession>A0ABP7H2P9</accession>
<dbReference type="RefSeq" id="WP_275774382.1">
    <property type="nucleotide sequence ID" value="NZ_BAABDE010000006.1"/>
</dbReference>
<reference evidence="10" key="1">
    <citation type="journal article" date="2019" name="Int. J. Syst. Evol. Microbiol.">
        <title>The Global Catalogue of Microorganisms (GCM) 10K type strain sequencing project: providing services to taxonomists for standard genome sequencing and annotation.</title>
        <authorList>
            <consortium name="The Broad Institute Genomics Platform"/>
            <consortium name="The Broad Institute Genome Sequencing Center for Infectious Disease"/>
            <person name="Wu L."/>
            <person name="Ma J."/>
        </authorList>
    </citation>
    <scope>NUCLEOTIDE SEQUENCE [LARGE SCALE GENOMIC DNA]</scope>
    <source>
        <strain evidence="10">JCM 17138</strain>
    </source>
</reference>
<evidence type="ECO:0000313" key="9">
    <source>
        <dbReference type="EMBL" id="GAA3779593.1"/>
    </source>
</evidence>
<dbReference type="CDD" id="cd03257">
    <property type="entry name" value="ABC_NikE_OppD_transporters"/>
    <property type="match status" value="2"/>
</dbReference>
<dbReference type="NCBIfam" id="TIGR01727">
    <property type="entry name" value="oligo_HPY"/>
    <property type="match status" value="2"/>
</dbReference>
<evidence type="ECO:0000256" key="5">
    <source>
        <dbReference type="ARBA" id="ARBA00022741"/>
    </source>
</evidence>
<evidence type="ECO:0000259" key="8">
    <source>
        <dbReference type="PROSITE" id="PS50893"/>
    </source>
</evidence>
<dbReference type="Pfam" id="PF08352">
    <property type="entry name" value="oligo_HPY"/>
    <property type="match status" value="2"/>
</dbReference>
<keyword evidence="6 9" id="KW-0067">ATP-binding</keyword>
<proteinExistence type="inferred from homology"/>
<dbReference type="GO" id="GO:0005524">
    <property type="term" value="F:ATP binding"/>
    <property type="evidence" value="ECO:0007669"/>
    <property type="project" value="UniProtKB-KW"/>
</dbReference>
<dbReference type="SMART" id="SM00382">
    <property type="entry name" value="AAA"/>
    <property type="match status" value="2"/>
</dbReference>
<dbReference type="PANTHER" id="PTHR43297">
    <property type="entry name" value="OLIGOPEPTIDE TRANSPORT ATP-BINDING PROTEIN APPD"/>
    <property type="match status" value="1"/>
</dbReference>
<feature type="domain" description="ABC transporter" evidence="8">
    <location>
        <begin position="353"/>
        <end position="611"/>
    </location>
</feature>
<keyword evidence="7" id="KW-0472">Membrane</keyword>
<dbReference type="PANTHER" id="PTHR43297:SF2">
    <property type="entry name" value="DIPEPTIDE TRANSPORT ATP-BINDING PROTEIN DPPD"/>
    <property type="match status" value="1"/>
</dbReference>
<evidence type="ECO:0000313" key="10">
    <source>
        <dbReference type="Proteomes" id="UP001501009"/>
    </source>
</evidence>
<comment type="caution">
    <text evidence="9">The sequence shown here is derived from an EMBL/GenBank/DDBJ whole genome shotgun (WGS) entry which is preliminary data.</text>
</comment>